<keyword evidence="1" id="KW-0812">Transmembrane</keyword>
<dbReference type="Proteomes" id="UP000254835">
    <property type="component" value="Unassembled WGS sequence"/>
</dbReference>
<proteinExistence type="predicted"/>
<dbReference type="AlphaFoldDB" id="A0A380PTE0"/>
<evidence type="ECO:0000256" key="1">
    <source>
        <dbReference type="SAM" id="Phobius"/>
    </source>
</evidence>
<reference evidence="2 3" key="1">
    <citation type="submission" date="2018-06" db="EMBL/GenBank/DDBJ databases">
        <authorList>
            <consortium name="Pathogen Informatics"/>
            <person name="Doyle S."/>
        </authorList>
    </citation>
    <scope>NUCLEOTIDE SEQUENCE [LARGE SCALE GENOMIC DNA]</scope>
    <source>
        <strain evidence="2 3">NCTC11470</strain>
    </source>
</reference>
<evidence type="ECO:0000313" key="3">
    <source>
        <dbReference type="Proteomes" id="UP000254835"/>
    </source>
</evidence>
<name>A0A380PTE0_YERFR</name>
<protein>
    <submittedName>
        <fullName evidence="2">Iron ABC transporter</fullName>
    </submittedName>
</protein>
<gene>
    <name evidence="2" type="ORF">NCTC11470_01244</name>
</gene>
<keyword evidence="1" id="KW-0472">Membrane</keyword>
<dbReference type="EMBL" id="UHJA01000001">
    <property type="protein sequence ID" value="SUP76217.1"/>
    <property type="molecule type" value="Genomic_DNA"/>
</dbReference>
<organism evidence="2 3">
    <name type="scientific">Yersinia frederiksenii</name>
    <dbReference type="NCBI Taxonomy" id="29484"/>
    <lineage>
        <taxon>Bacteria</taxon>
        <taxon>Pseudomonadati</taxon>
        <taxon>Pseudomonadota</taxon>
        <taxon>Gammaproteobacteria</taxon>
        <taxon>Enterobacterales</taxon>
        <taxon>Yersiniaceae</taxon>
        <taxon>Yersinia</taxon>
    </lineage>
</organism>
<evidence type="ECO:0000313" key="2">
    <source>
        <dbReference type="EMBL" id="SUP76217.1"/>
    </source>
</evidence>
<accession>A0A380PTE0</accession>
<feature type="transmembrane region" description="Helical" evidence="1">
    <location>
        <begin position="31"/>
        <end position="54"/>
    </location>
</feature>
<sequence>MSVLTEPMTDTPQQTDVSVMGRYKNIVRHRLLIMSVLVLAIVDCLFSCLISRGASAL</sequence>
<keyword evidence="1" id="KW-1133">Transmembrane helix</keyword>